<dbReference type="SUPFAM" id="SSF55068">
    <property type="entry name" value="Peptide methionine sulfoxide reductase"/>
    <property type="match status" value="1"/>
</dbReference>
<dbReference type="Pfam" id="PF01625">
    <property type="entry name" value="PMSR"/>
    <property type="match status" value="1"/>
</dbReference>
<evidence type="ECO:0000256" key="1">
    <source>
        <dbReference type="ARBA" id="ARBA00012502"/>
    </source>
</evidence>
<gene>
    <name evidence="6" type="ORF">DL239_19935</name>
</gene>
<feature type="domain" description="Peptide methionine sulphoxide reductase MsrA" evidence="5">
    <location>
        <begin position="6"/>
        <end position="142"/>
    </location>
</feature>
<accession>A0ABX0WFW2</accession>
<comment type="caution">
    <text evidence="6">The sequence shown here is derived from an EMBL/GenBank/DDBJ whole genome shotgun (WGS) entry which is preliminary data.</text>
</comment>
<keyword evidence="2" id="KW-0560">Oxidoreductase</keyword>
<dbReference type="InterPro" id="IPR002569">
    <property type="entry name" value="Met_Sox_Rdtase_MsrA_dom"/>
</dbReference>
<sequence>MNSLEKISFGGGCHWCTEAVFQALSGVRNVRQGFIRSTSPDDSWSEAVEVDFSPEEISLSDLLTVHLATHASTSRHSMRDKYRSAIYTISPEQSAMVTTELDRISAATDNEFVTRVLPHHGFKFSETRFHNYYATDPERPFCRTYIDSKMAKLQTQFSRIMKA</sequence>
<comment type="catalytic activity">
    <reaction evidence="4">
        <text>[thioredoxin]-disulfide + L-methionine + H2O = L-methionine (S)-S-oxide + [thioredoxin]-dithiol</text>
        <dbReference type="Rhea" id="RHEA:19993"/>
        <dbReference type="Rhea" id="RHEA-COMP:10698"/>
        <dbReference type="Rhea" id="RHEA-COMP:10700"/>
        <dbReference type="ChEBI" id="CHEBI:15377"/>
        <dbReference type="ChEBI" id="CHEBI:29950"/>
        <dbReference type="ChEBI" id="CHEBI:50058"/>
        <dbReference type="ChEBI" id="CHEBI:57844"/>
        <dbReference type="ChEBI" id="CHEBI:58772"/>
        <dbReference type="EC" id="1.8.4.11"/>
    </reaction>
</comment>
<dbReference type="Gene3D" id="3.30.1060.10">
    <property type="entry name" value="Peptide methionine sulphoxide reductase MsrA"/>
    <property type="match status" value="1"/>
</dbReference>
<evidence type="ECO:0000256" key="4">
    <source>
        <dbReference type="ARBA" id="ARBA00048782"/>
    </source>
</evidence>
<comment type="catalytic activity">
    <reaction evidence="3">
        <text>L-methionyl-[protein] + [thioredoxin]-disulfide + H2O = L-methionyl-(S)-S-oxide-[protein] + [thioredoxin]-dithiol</text>
        <dbReference type="Rhea" id="RHEA:14217"/>
        <dbReference type="Rhea" id="RHEA-COMP:10698"/>
        <dbReference type="Rhea" id="RHEA-COMP:10700"/>
        <dbReference type="Rhea" id="RHEA-COMP:12313"/>
        <dbReference type="Rhea" id="RHEA-COMP:12315"/>
        <dbReference type="ChEBI" id="CHEBI:15377"/>
        <dbReference type="ChEBI" id="CHEBI:16044"/>
        <dbReference type="ChEBI" id="CHEBI:29950"/>
        <dbReference type="ChEBI" id="CHEBI:44120"/>
        <dbReference type="ChEBI" id="CHEBI:50058"/>
        <dbReference type="EC" id="1.8.4.11"/>
    </reaction>
</comment>
<evidence type="ECO:0000256" key="2">
    <source>
        <dbReference type="ARBA" id="ARBA00023002"/>
    </source>
</evidence>
<dbReference type="Proteomes" id="UP001429564">
    <property type="component" value="Unassembled WGS sequence"/>
</dbReference>
<dbReference type="InterPro" id="IPR036509">
    <property type="entry name" value="Met_Sox_Rdtase_MsrA_sf"/>
</dbReference>
<dbReference type="PANTHER" id="PTHR43774">
    <property type="entry name" value="PEPTIDE METHIONINE SULFOXIDE REDUCTASE"/>
    <property type="match status" value="1"/>
</dbReference>
<evidence type="ECO:0000313" key="7">
    <source>
        <dbReference type="Proteomes" id="UP001429564"/>
    </source>
</evidence>
<dbReference type="EC" id="1.8.4.11" evidence="1"/>
<dbReference type="EMBL" id="QHLQ01000032">
    <property type="protein sequence ID" value="NIZ63240.1"/>
    <property type="molecule type" value="Genomic_DNA"/>
</dbReference>
<dbReference type="RefSeq" id="WP_167685833.1">
    <property type="nucleotide sequence ID" value="NZ_QHLQ01000032.1"/>
</dbReference>
<dbReference type="PANTHER" id="PTHR43774:SF1">
    <property type="entry name" value="PEPTIDE METHIONINE SULFOXIDE REDUCTASE MSRA 2"/>
    <property type="match status" value="1"/>
</dbReference>
<evidence type="ECO:0000313" key="6">
    <source>
        <dbReference type="EMBL" id="NIZ63240.1"/>
    </source>
</evidence>
<evidence type="ECO:0000259" key="5">
    <source>
        <dbReference type="Pfam" id="PF01625"/>
    </source>
</evidence>
<protein>
    <recommendedName>
        <fullName evidence="1">peptide-methionine (S)-S-oxide reductase</fullName>
        <ecNumber evidence="1">1.8.4.11</ecNumber>
    </recommendedName>
</protein>
<evidence type="ECO:0000256" key="3">
    <source>
        <dbReference type="ARBA" id="ARBA00047806"/>
    </source>
</evidence>
<proteinExistence type="predicted"/>
<reference evidence="6 7" key="1">
    <citation type="submission" date="2018-05" db="EMBL/GenBank/DDBJ databases">
        <authorList>
            <person name="Zhang Y.-J."/>
        </authorList>
    </citation>
    <scope>NUCLEOTIDE SEQUENCE [LARGE SCALE GENOMIC DNA]</scope>
    <source>
        <strain evidence="6 7">CY04</strain>
    </source>
</reference>
<organism evidence="6 7">
    <name type="scientific">Parasedimentitalea denitrificans</name>
    <dbReference type="NCBI Taxonomy" id="2211118"/>
    <lineage>
        <taxon>Bacteria</taxon>
        <taxon>Pseudomonadati</taxon>
        <taxon>Pseudomonadota</taxon>
        <taxon>Alphaproteobacteria</taxon>
        <taxon>Rhodobacterales</taxon>
        <taxon>Paracoccaceae</taxon>
        <taxon>Parasedimentitalea</taxon>
    </lineage>
</organism>
<keyword evidence="7" id="KW-1185">Reference proteome</keyword>
<name>A0ABX0WFW2_9RHOB</name>